<gene>
    <name evidence="10" type="ORF">ALOHA_HF4000005D21ctg1g8</name>
</gene>
<dbReference type="NCBIfam" id="TIGR01356">
    <property type="entry name" value="aroA"/>
    <property type="match status" value="1"/>
</dbReference>
<organism evidence="10">
    <name type="scientific">uncultured marine microorganism HF4000_005D21</name>
    <dbReference type="NCBI Taxonomy" id="455505"/>
    <lineage>
        <taxon>unclassified sequences</taxon>
        <taxon>environmental samples</taxon>
    </lineage>
</organism>
<dbReference type="FunFam" id="3.65.10.10:FF:000005">
    <property type="entry name" value="3-phosphoshikimate 1-carboxyvinyltransferase"/>
    <property type="match status" value="1"/>
</dbReference>
<evidence type="ECO:0000256" key="8">
    <source>
        <dbReference type="ARBA" id="ARBA00044633"/>
    </source>
</evidence>
<dbReference type="UniPathway" id="UPA00053">
    <property type="reaction ID" value="UER00089"/>
</dbReference>
<reference evidence="10" key="1">
    <citation type="journal article" date="2008" name="ISME J.">
        <title>Genomic patterns of recombination, clonal divergence and environment in marine microbial populations.</title>
        <authorList>
            <person name="Konstantinidis K.T."/>
            <person name="Delong E.F."/>
        </authorList>
    </citation>
    <scope>NUCLEOTIDE SEQUENCE</scope>
</reference>
<dbReference type="SUPFAM" id="SSF55205">
    <property type="entry name" value="EPT/RTPC-like"/>
    <property type="match status" value="1"/>
</dbReference>
<dbReference type="InterPro" id="IPR023193">
    <property type="entry name" value="EPSP_synthase_CS"/>
</dbReference>
<protein>
    <recommendedName>
        <fullName evidence="3">3-phosphoshikimate 1-carboxyvinyltransferase</fullName>
        <ecNumber evidence="3">2.5.1.19</ecNumber>
    </recommendedName>
</protein>
<keyword evidence="5" id="KW-0028">Amino-acid biosynthesis</keyword>
<comment type="similarity">
    <text evidence="2">Belongs to the EPSP synthase family.</text>
</comment>
<evidence type="ECO:0000256" key="2">
    <source>
        <dbReference type="ARBA" id="ARBA00009948"/>
    </source>
</evidence>
<dbReference type="Gene3D" id="3.65.10.10">
    <property type="entry name" value="Enolpyruvate transferase domain"/>
    <property type="match status" value="2"/>
</dbReference>
<evidence type="ECO:0000313" key="10">
    <source>
        <dbReference type="EMBL" id="ABZ06003.1"/>
    </source>
</evidence>
<dbReference type="InterPro" id="IPR001986">
    <property type="entry name" value="Enolpyruvate_Tfrase_dom"/>
</dbReference>
<dbReference type="InterPro" id="IPR006264">
    <property type="entry name" value="EPSP_synthase"/>
</dbReference>
<comment type="pathway">
    <text evidence="1">Metabolic intermediate biosynthesis; chorismate biosynthesis; chorismate from D-erythrose 4-phosphate and phosphoenolpyruvate: step 6/7.</text>
</comment>
<name>B3T094_9ZZZZ</name>
<dbReference type="Pfam" id="PF00275">
    <property type="entry name" value="EPSP_synthase"/>
    <property type="match status" value="1"/>
</dbReference>
<dbReference type="PANTHER" id="PTHR21090:SF5">
    <property type="entry name" value="PENTAFUNCTIONAL AROM POLYPEPTIDE"/>
    <property type="match status" value="1"/>
</dbReference>
<evidence type="ECO:0000256" key="1">
    <source>
        <dbReference type="ARBA" id="ARBA00004811"/>
    </source>
</evidence>
<proteinExistence type="inferred from homology"/>
<feature type="domain" description="Enolpyruvate transferase" evidence="9">
    <location>
        <begin position="12"/>
        <end position="434"/>
    </location>
</feature>
<dbReference type="GO" id="GO:0003866">
    <property type="term" value="F:3-phosphoshikimate 1-carboxyvinyltransferase activity"/>
    <property type="evidence" value="ECO:0007669"/>
    <property type="project" value="UniProtKB-EC"/>
</dbReference>
<dbReference type="PANTHER" id="PTHR21090">
    <property type="entry name" value="AROM/DEHYDROQUINATE SYNTHASE"/>
    <property type="match status" value="1"/>
</dbReference>
<dbReference type="EC" id="2.5.1.19" evidence="3"/>
<evidence type="ECO:0000256" key="5">
    <source>
        <dbReference type="ARBA" id="ARBA00022605"/>
    </source>
</evidence>
<evidence type="ECO:0000256" key="6">
    <source>
        <dbReference type="ARBA" id="ARBA00022679"/>
    </source>
</evidence>
<dbReference type="CDD" id="cd01556">
    <property type="entry name" value="EPSP_synthase"/>
    <property type="match status" value="1"/>
</dbReference>
<dbReference type="GO" id="GO:0009423">
    <property type="term" value="P:chorismate biosynthetic process"/>
    <property type="evidence" value="ECO:0007669"/>
    <property type="project" value="UniProtKB-UniPathway"/>
</dbReference>
<keyword evidence="4" id="KW-0963">Cytoplasm</keyword>
<accession>B3T094</accession>
<dbReference type="PROSITE" id="PS00885">
    <property type="entry name" value="EPSP_SYNTHASE_2"/>
    <property type="match status" value="1"/>
</dbReference>
<evidence type="ECO:0000256" key="3">
    <source>
        <dbReference type="ARBA" id="ARBA00012450"/>
    </source>
</evidence>
<evidence type="ECO:0000259" key="9">
    <source>
        <dbReference type="Pfam" id="PF00275"/>
    </source>
</evidence>
<dbReference type="GO" id="GO:0009073">
    <property type="term" value="P:aromatic amino acid family biosynthetic process"/>
    <property type="evidence" value="ECO:0007669"/>
    <property type="project" value="UniProtKB-KW"/>
</dbReference>
<evidence type="ECO:0000256" key="4">
    <source>
        <dbReference type="ARBA" id="ARBA00022490"/>
    </source>
</evidence>
<keyword evidence="6 10" id="KW-0808">Transferase</keyword>
<dbReference type="AlphaFoldDB" id="B3T094"/>
<comment type="catalytic activity">
    <reaction evidence="8">
        <text>3-phosphoshikimate + phosphoenolpyruvate = 5-O-(1-carboxyvinyl)-3-phosphoshikimate + phosphate</text>
        <dbReference type="Rhea" id="RHEA:21256"/>
        <dbReference type="ChEBI" id="CHEBI:43474"/>
        <dbReference type="ChEBI" id="CHEBI:57701"/>
        <dbReference type="ChEBI" id="CHEBI:58702"/>
        <dbReference type="ChEBI" id="CHEBI:145989"/>
        <dbReference type="EC" id="2.5.1.19"/>
    </reaction>
    <physiologicalReaction direction="left-to-right" evidence="8">
        <dbReference type="Rhea" id="RHEA:21257"/>
    </physiologicalReaction>
</comment>
<keyword evidence="7" id="KW-0057">Aromatic amino acid biosynthesis</keyword>
<dbReference type="GO" id="GO:0008652">
    <property type="term" value="P:amino acid biosynthetic process"/>
    <property type="evidence" value="ECO:0007669"/>
    <property type="project" value="UniProtKB-KW"/>
</dbReference>
<dbReference type="InterPro" id="IPR036968">
    <property type="entry name" value="Enolpyruvate_Tfrase_sf"/>
</dbReference>
<evidence type="ECO:0000256" key="7">
    <source>
        <dbReference type="ARBA" id="ARBA00023141"/>
    </source>
</evidence>
<dbReference type="EMBL" id="EU016564">
    <property type="protein sequence ID" value="ABZ06003.1"/>
    <property type="molecule type" value="Genomic_DNA"/>
</dbReference>
<dbReference type="InterPro" id="IPR013792">
    <property type="entry name" value="RNA3'P_cycl/enolpyr_Trfase_a/b"/>
</dbReference>
<sequence>MNKKFSVLIKNKITKFNKTILVENDKSISHRALLIASQCIGPSNLKGVLESEDVKNTIICLKKLGVKILKKNKKYIVYGNGLRSFRKPHKNLLYVGNSGTLARMLIALVATHPNLKVKVSGDNSLNKRDMKRIIEPLSKIGCTFYPRDKTTLPLTIEGTSMPLAQKHTETLGSAQVKSAILLAAINTHGITTVEEKKISRNHTENLLTAIKASIKVKKIKKNNLISLRGQENLSNFNLEIHGDPSSAAPFIVLTLLTAGSKLLIKNVNCNPTRIGFIKILKKMNANIRIKNLKKKSGEHVGNIFVKSGSLKPISCPKELVSSAIDEFPLLFIIASVIKGVCKFSGINELRHKESDRIKSIEIGLNQIGIKTKSTIDSLKIFGNPNIKIKKTLEVYPKNDHRIAVSYVILGLLLEGKIKIHNCETINTSFPGFLKLIRKVGGKFEVK</sequence>
<dbReference type="HAMAP" id="MF_00210">
    <property type="entry name" value="EPSP_synth"/>
    <property type="match status" value="1"/>
</dbReference>
<dbReference type="PIRSF" id="PIRSF000505">
    <property type="entry name" value="EPSPS"/>
    <property type="match status" value="1"/>
</dbReference>